<proteinExistence type="predicted"/>
<gene>
    <name evidence="2" type="ORF">B0T26DRAFT_624810</name>
</gene>
<protein>
    <recommendedName>
        <fullName evidence="4">Myb-like domain-containing protein</fullName>
    </recommendedName>
</protein>
<evidence type="ECO:0008006" key="4">
    <source>
        <dbReference type="Google" id="ProtNLM"/>
    </source>
</evidence>
<sequence length="123" mass="13146">TLKGKIPTEGETKFIFALLENFSTKPDFDWEKIASTLSLKDTKCTKERWRQIRLKYDIDVPETASAAATPSRGRKTPATPATAATATTPATAAASGGTGRDAVMEPVTPTPKKRRAPAAKKAA</sequence>
<feature type="region of interest" description="Disordered" evidence="1">
    <location>
        <begin position="61"/>
        <end position="123"/>
    </location>
</feature>
<reference evidence="2" key="1">
    <citation type="submission" date="2023-06" db="EMBL/GenBank/DDBJ databases">
        <title>Genome-scale phylogeny and comparative genomics of the fungal order Sordariales.</title>
        <authorList>
            <consortium name="Lawrence Berkeley National Laboratory"/>
            <person name="Hensen N."/>
            <person name="Bonometti L."/>
            <person name="Westerberg I."/>
            <person name="Brannstrom I.O."/>
            <person name="Guillou S."/>
            <person name="Cros-Aarteil S."/>
            <person name="Calhoun S."/>
            <person name="Haridas S."/>
            <person name="Kuo A."/>
            <person name="Mondo S."/>
            <person name="Pangilinan J."/>
            <person name="Riley R."/>
            <person name="LaButti K."/>
            <person name="Andreopoulos B."/>
            <person name="Lipzen A."/>
            <person name="Chen C."/>
            <person name="Yanf M."/>
            <person name="Daum C."/>
            <person name="Ng V."/>
            <person name="Clum A."/>
            <person name="Steindorff A."/>
            <person name="Ohm R."/>
            <person name="Martin F."/>
            <person name="Silar P."/>
            <person name="Natvig D."/>
            <person name="Lalanne C."/>
            <person name="Gautier V."/>
            <person name="Ament-velasquez S.L."/>
            <person name="Kruys A."/>
            <person name="Hutchinson M.I."/>
            <person name="Powell A.J."/>
            <person name="Barry K."/>
            <person name="Miller A.N."/>
            <person name="Grigoriev I.V."/>
            <person name="Debuchy R."/>
            <person name="Gladieux P."/>
            <person name="Thoren M.H."/>
            <person name="Johannesson H."/>
        </authorList>
    </citation>
    <scope>NUCLEOTIDE SEQUENCE</scope>
    <source>
        <strain evidence="2">SMH2392-1A</strain>
    </source>
</reference>
<name>A0AA40DMR9_9PEZI</name>
<comment type="caution">
    <text evidence="2">The sequence shown here is derived from an EMBL/GenBank/DDBJ whole genome shotgun (WGS) entry which is preliminary data.</text>
</comment>
<keyword evidence="3" id="KW-1185">Reference proteome</keyword>
<feature type="non-terminal residue" evidence="2">
    <location>
        <position position="123"/>
    </location>
</feature>
<feature type="non-terminal residue" evidence="2">
    <location>
        <position position="1"/>
    </location>
</feature>
<dbReference type="RefSeq" id="XP_060291661.1">
    <property type="nucleotide sequence ID" value="XM_060436149.1"/>
</dbReference>
<dbReference type="EMBL" id="JAUIRO010000007">
    <property type="protein sequence ID" value="KAK0706567.1"/>
    <property type="molecule type" value="Genomic_DNA"/>
</dbReference>
<accession>A0AA40DMR9</accession>
<dbReference type="Proteomes" id="UP001172101">
    <property type="component" value="Unassembled WGS sequence"/>
</dbReference>
<dbReference type="GeneID" id="85319419"/>
<evidence type="ECO:0000256" key="1">
    <source>
        <dbReference type="SAM" id="MobiDB-lite"/>
    </source>
</evidence>
<evidence type="ECO:0000313" key="3">
    <source>
        <dbReference type="Proteomes" id="UP001172101"/>
    </source>
</evidence>
<evidence type="ECO:0000313" key="2">
    <source>
        <dbReference type="EMBL" id="KAK0706567.1"/>
    </source>
</evidence>
<feature type="compositionally biased region" description="Low complexity" evidence="1">
    <location>
        <begin position="76"/>
        <end position="94"/>
    </location>
</feature>
<feature type="compositionally biased region" description="Basic residues" evidence="1">
    <location>
        <begin position="111"/>
        <end position="123"/>
    </location>
</feature>
<organism evidence="2 3">
    <name type="scientific">Lasiosphaeria miniovina</name>
    <dbReference type="NCBI Taxonomy" id="1954250"/>
    <lineage>
        <taxon>Eukaryota</taxon>
        <taxon>Fungi</taxon>
        <taxon>Dikarya</taxon>
        <taxon>Ascomycota</taxon>
        <taxon>Pezizomycotina</taxon>
        <taxon>Sordariomycetes</taxon>
        <taxon>Sordariomycetidae</taxon>
        <taxon>Sordariales</taxon>
        <taxon>Lasiosphaeriaceae</taxon>
        <taxon>Lasiosphaeria</taxon>
    </lineage>
</organism>
<dbReference type="AlphaFoldDB" id="A0AA40DMR9"/>